<evidence type="ECO:0000256" key="2">
    <source>
        <dbReference type="ARBA" id="ARBA00022487"/>
    </source>
</evidence>
<comment type="similarity">
    <text evidence="1">Belongs to the AB hydrolase superfamily. AB hydrolase 4 family.</text>
</comment>
<dbReference type="PANTHER" id="PTHR10794:SF94">
    <property type="entry name" value="ESTERASE YHET-RELATED"/>
    <property type="match status" value="1"/>
</dbReference>
<gene>
    <name evidence="5" type="ORF">HHA04nite_02860</name>
</gene>
<evidence type="ECO:0000256" key="3">
    <source>
        <dbReference type="ARBA" id="ARBA00022801"/>
    </source>
</evidence>
<dbReference type="Pfam" id="PF12146">
    <property type="entry name" value="Hydrolase_4"/>
    <property type="match status" value="1"/>
</dbReference>
<dbReference type="NCBIfam" id="NF008218">
    <property type="entry name" value="PRK10985.1"/>
    <property type="match status" value="1"/>
</dbReference>
<dbReference type="PROSITE" id="PS01133">
    <property type="entry name" value="UPF0017"/>
    <property type="match status" value="1"/>
</dbReference>
<sequence>MTPERHDADFQAPPGLANRHLQTLLPRLLPAPSPVLSWETLALPDGDVVELCWIAPGPADEDAPLFVLFHGLEGSVDSPYARQLLTAAGERGYRALLMHFRGCGRHPNRRPRAYHSGDTADAHWLLTRLARRYPRAPRIACGVSLGANMLLKLVAEDAQREFPALHGAIAIAPPVDLAASADCLERGFARVYQRHLLGALKAKVAPRLDAGELPLALSSRDLNGLGTLRQYDDAVTAPLHGFAGAADYYRRASAGPRLAGIRLPTLILHAEDDPFMPSRLYQDVTLGPGIRLETSRHGGHVGFIERRGGRLASWLARRVGAQLDGWAGATPSMREAFSRSDS</sequence>
<keyword evidence="6" id="KW-1185">Reference proteome</keyword>
<evidence type="ECO:0000313" key="5">
    <source>
        <dbReference type="EMBL" id="GEK71742.1"/>
    </source>
</evidence>
<organism evidence="5 6">
    <name type="scientific">Halomonas halophila</name>
    <dbReference type="NCBI Taxonomy" id="29573"/>
    <lineage>
        <taxon>Bacteria</taxon>
        <taxon>Pseudomonadati</taxon>
        <taxon>Pseudomonadota</taxon>
        <taxon>Gammaproteobacteria</taxon>
        <taxon>Oceanospirillales</taxon>
        <taxon>Halomonadaceae</taxon>
        <taxon>Halomonas</taxon>
    </lineage>
</organism>
<name>A0ABQ0U050_9GAMM</name>
<evidence type="ECO:0000256" key="1">
    <source>
        <dbReference type="ARBA" id="ARBA00010884"/>
    </source>
</evidence>
<dbReference type="InterPro" id="IPR012020">
    <property type="entry name" value="ABHD4"/>
</dbReference>
<dbReference type="Gene3D" id="3.40.50.1820">
    <property type="entry name" value="alpha/beta hydrolase"/>
    <property type="match status" value="1"/>
</dbReference>
<dbReference type="InterPro" id="IPR000952">
    <property type="entry name" value="AB_hydrolase_4_CS"/>
</dbReference>
<dbReference type="PIRSF" id="PIRSF005211">
    <property type="entry name" value="Ab_hydro_YheT"/>
    <property type="match status" value="1"/>
</dbReference>
<proteinExistence type="inferred from homology"/>
<dbReference type="SUPFAM" id="SSF53474">
    <property type="entry name" value="alpha/beta-Hydrolases"/>
    <property type="match status" value="1"/>
</dbReference>
<evidence type="ECO:0000313" key="6">
    <source>
        <dbReference type="Proteomes" id="UP000321121"/>
    </source>
</evidence>
<evidence type="ECO:0000259" key="4">
    <source>
        <dbReference type="Pfam" id="PF12146"/>
    </source>
</evidence>
<dbReference type="InterPro" id="IPR022742">
    <property type="entry name" value="Hydrolase_4"/>
</dbReference>
<accession>A0ABQ0U050</accession>
<reference evidence="5 6" key="1">
    <citation type="submission" date="2019-07" db="EMBL/GenBank/DDBJ databases">
        <title>Whole genome shotgun sequence of Halomonas halophila NBRC 102604.</title>
        <authorList>
            <person name="Hosoyama A."/>
            <person name="Uohara A."/>
            <person name="Ohji S."/>
            <person name="Ichikawa N."/>
        </authorList>
    </citation>
    <scope>NUCLEOTIDE SEQUENCE [LARGE SCALE GENOMIC DNA]</scope>
    <source>
        <strain evidence="5 6">NBRC 102604</strain>
    </source>
</reference>
<dbReference type="RefSeq" id="WP_146907419.1">
    <property type="nucleotide sequence ID" value="NZ_BJUS01000002.1"/>
</dbReference>
<feature type="domain" description="Serine aminopeptidase S33" evidence="4">
    <location>
        <begin position="65"/>
        <end position="279"/>
    </location>
</feature>
<comment type="caution">
    <text evidence="5">The sequence shown here is derived from an EMBL/GenBank/DDBJ whole genome shotgun (WGS) entry which is preliminary data.</text>
</comment>
<keyword evidence="2" id="KW-0719">Serine esterase</keyword>
<keyword evidence="3 5" id="KW-0378">Hydrolase</keyword>
<dbReference type="InterPro" id="IPR029058">
    <property type="entry name" value="AB_hydrolase_fold"/>
</dbReference>
<dbReference type="Proteomes" id="UP000321121">
    <property type="component" value="Unassembled WGS sequence"/>
</dbReference>
<dbReference type="EMBL" id="BJUS01000002">
    <property type="protein sequence ID" value="GEK71742.1"/>
    <property type="molecule type" value="Genomic_DNA"/>
</dbReference>
<dbReference type="InterPro" id="IPR050960">
    <property type="entry name" value="AB_hydrolase_4_sf"/>
</dbReference>
<dbReference type="GO" id="GO:0016787">
    <property type="term" value="F:hydrolase activity"/>
    <property type="evidence" value="ECO:0007669"/>
    <property type="project" value="UniProtKB-KW"/>
</dbReference>
<protein>
    <submittedName>
        <fullName evidence="5">Hydrolase</fullName>
    </submittedName>
</protein>
<dbReference type="PANTHER" id="PTHR10794">
    <property type="entry name" value="ABHYDROLASE DOMAIN-CONTAINING PROTEIN"/>
    <property type="match status" value="1"/>
</dbReference>